<keyword evidence="13 18" id="KW-0418">Kinase</keyword>
<protein>
    <recommendedName>
        <fullName evidence="16">Adenosylcobinamide kinase</fullName>
        <ecNumber evidence="8">2.7.1.156</ecNumber>
        <ecNumber evidence="9">2.7.7.62</ecNumber>
    </recommendedName>
    <alternativeName>
        <fullName evidence="17">Adenosylcobinamide-phosphate guanylyltransferase</fullName>
    </alternativeName>
</protein>
<comment type="caution">
    <text evidence="18">The sequence shown here is derived from an EMBL/GenBank/DDBJ whole genome shotgun (WGS) entry which is preliminary data.</text>
</comment>
<evidence type="ECO:0000256" key="9">
    <source>
        <dbReference type="ARBA" id="ARBA00012523"/>
    </source>
</evidence>
<dbReference type="InterPro" id="IPR003203">
    <property type="entry name" value="CobU/CobP"/>
</dbReference>
<reference evidence="18 19" key="1">
    <citation type="submission" date="2024-09" db="EMBL/GenBank/DDBJ databases">
        <authorList>
            <person name="Sun Q."/>
            <person name="Mori K."/>
        </authorList>
    </citation>
    <scope>NUCLEOTIDE SEQUENCE [LARGE SCALE GENOMIC DNA]</scope>
    <source>
        <strain evidence="18 19">NCAIM B.02301</strain>
    </source>
</reference>
<evidence type="ECO:0000256" key="5">
    <source>
        <dbReference type="ARBA" id="ARBA00004692"/>
    </source>
</evidence>
<keyword evidence="10" id="KW-0169">Cobalamin biosynthesis</keyword>
<dbReference type="EC" id="2.7.1.156" evidence="8"/>
<evidence type="ECO:0000313" key="19">
    <source>
        <dbReference type="Proteomes" id="UP001589833"/>
    </source>
</evidence>
<sequence length="197" mass="22825">MILFITGGVRSGKSEYAETRALNLLSRKKHDRLYYIATSHIYDREMKARVEKHQHQRAKSGANWQVYEQSREIDELLPKFQEGDVILLDCLTTLLSNELFVGWEINQEKWKSNDFIRELEMKMKRLFTEMAVSSYSVFVVSNEVSYDLPVKELGTNVYMKLLGRLHQFIVSLASEAILVEHGLPCFKKGGEGSWLES</sequence>
<organism evidence="18 19">
    <name type="scientific">Halalkalibacter alkalisediminis</name>
    <dbReference type="NCBI Taxonomy" id="935616"/>
    <lineage>
        <taxon>Bacteria</taxon>
        <taxon>Bacillati</taxon>
        <taxon>Bacillota</taxon>
        <taxon>Bacilli</taxon>
        <taxon>Bacillales</taxon>
        <taxon>Bacillaceae</taxon>
        <taxon>Halalkalibacter</taxon>
    </lineage>
</organism>
<evidence type="ECO:0000256" key="12">
    <source>
        <dbReference type="ARBA" id="ARBA00022741"/>
    </source>
</evidence>
<gene>
    <name evidence="18" type="ORF">ACFFH4_12255</name>
</gene>
<proteinExistence type="inferred from homology"/>
<comment type="catalytic activity">
    <reaction evidence="3">
        <text>adenosylcob(III)inamide + GTP = adenosylcob(III)inamide phosphate + GDP + H(+)</text>
        <dbReference type="Rhea" id="RHEA:15765"/>
        <dbReference type="ChEBI" id="CHEBI:2480"/>
        <dbReference type="ChEBI" id="CHEBI:15378"/>
        <dbReference type="ChEBI" id="CHEBI:37565"/>
        <dbReference type="ChEBI" id="CHEBI:58189"/>
        <dbReference type="ChEBI" id="CHEBI:58502"/>
        <dbReference type="EC" id="2.7.1.156"/>
    </reaction>
</comment>
<keyword evidence="11" id="KW-0808">Transferase</keyword>
<evidence type="ECO:0000256" key="3">
    <source>
        <dbReference type="ARBA" id="ARBA00001522"/>
    </source>
</evidence>
<dbReference type="InterPro" id="IPR027417">
    <property type="entry name" value="P-loop_NTPase"/>
</dbReference>
<keyword evidence="12" id="KW-0547">Nucleotide-binding</keyword>
<dbReference type="RefSeq" id="WP_273840843.1">
    <property type="nucleotide sequence ID" value="NZ_JAQQWT010000002.1"/>
</dbReference>
<comment type="function">
    <text evidence="4">Catalyzes ATP-dependent phosphorylation of adenosylcobinamide and addition of GMP to adenosylcobinamide phosphate.</text>
</comment>
<name>A0ABV6NHS2_9BACI</name>
<evidence type="ECO:0000256" key="17">
    <source>
        <dbReference type="ARBA" id="ARBA00030571"/>
    </source>
</evidence>
<evidence type="ECO:0000256" key="16">
    <source>
        <dbReference type="ARBA" id="ARBA00029570"/>
    </source>
</evidence>
<dbReference type="PIRSF" id="PIRSF006135">
    <property type="entry name" value="CobU"/>
    <property type="match status" value="1"/>
</dbReference>
<accession>A0ABV6NHS2</accession>
<dbReference type="PANTHER" id="PTHR34848:SF1">
    <property type="entry name" value="BIFUNCTIONAL ADENOSYLCOBALAMIN BIOSYNTHESIS PROTEIN COBU"/>
    <property type="match status" value="1"/>
</dbReference>
<keyword evidence="14" id="KW-0067">ATP-binding</keyword>
<evidence type="ECO:0000256" key="11">
    <source>
        <dbReference type="ARBA" id="ARBA00022679"/>
    </source>
</evidence>
<evidence type="ECO:0000256" key="7">
    <source>
        <dbReference type="ARBA" id="ARBA00007490"/>
    </source>
</evidence>
<evidence type="ECO:0000256" key="8">
    <source>
        <dbReference type="ARBA" id="ARBA00012016"/>
    </source>
</evidence>
<evidence type="ECO:0000256" key="1">
    <source>
        <dbReference type="ARBA" id="ARBA00000312"/>
    </source>
</evidence>
<dbReference type="Gene3D" id="3.40.50.300">
    <property type="entry name" value="P-loop containing nucleotide triphosphate hydrolases"/>
    <property type="match status" value="1"/>
</dbReference>
<evidence type="ECO:0000256" key="13">
    <source>
        <dbReference type="ARBA" id="ARBA00022777"/>
    </source>
</evidence>
<dbReference type="Pfam" id="PF02283">
    <property type="entry name" value="CobU"/>
    <property type="match status" value="1"/>
</dbReference>
<dbReference type="SUPFAM" id="SSF52540">
    <property type="entry name" value="P-loop containing nucleoside triphosphate hydrolases"/>
    <property type="match status" value="1"/>
</dbReference>
<dbReference type="GO" id="GO:0016779">
    <property type="term" value="F:nucleotidyltransferase activity"/>
    <property type="evidence" value="ECO:0007669"/>
    <property type="project" value="UniProtKB-KW"/>
</dbReference>
<evidence type="ECO:0000256" key="10">
    <source>
        <dbReference type="ARBA" id="ARBA00022573"/>
    </source>
</evidence>
<dbReference type="Proteomes" id="UP001589833">
    <property type="component" value="Unassembled WGS sequence"/>
</dbReference>
<evidence type="ECO:0000256" key="4">
    <source>
        <dbReference type="ARBA" id="ARBA00003889"/>
    </source>
</evidence>
<keyword evidence="18" id="KW-0548">Nucleotidyltransferase</keyword>
<evidence type="ECO:0000256" key="15">
    <source>
        <dbReference type="ARBA" id="ARBA00023134"/>
    </source>
</evidence>
<evidence type="ECO:0000256" key="6">
    <source>
        <dbReference type="ARBA" id="ARBA00005159"/>
    </source>
</evidence>
<evidence type="ECO:0000313" key="18">
    <source>
        <dbReference type="EMBL" id="MFC0559822.1"/>
    </source>
</evidence>
<evidence type="ECO:0000256" key="2">
    <source>
        <dbReference type="ARBA" id="ARBA00000711"/>
    </source>
</evidence>
<keyword evidence="19" id="KW-1185">Reference proteome</keyword>
<dbReference type="GO" id="GO:0016301">
    <property type="term" value="F:kinase activity"/>
    <property type="evidence" value="ECO:0007669"/>
    <property type="project" value="UniProtKB-KW"/>
</dbReference>
<keyword evidence="15" id="KW-0342">GTP-binding</keyword>
<comment type="pathway">
    <text evidence="5">Cofactor biosynthesis; adenosylcobalamin biosynthesis; adenosylcobalamin from cob(II)yrinate a,c-diamide: step 6/7.</text>
</comment>
<dbReference type="EC" id="2.7.7.62" evidence="9"/>
<dbReference type="PANTHER" id="PTHR34848">
    <property type="match status" value="1"/>
</dbReference>
<dbReference type="EMBL" id="JBHLTR010000017">
    <property type="protein sequence ID" value="MFC0559822.1"/>
    <property type="molecule type" value="Genomic_DNA"/>
</dbReference>
<comment type="similarity">
    <text evidence="7">Belongs to the CobU/CobP family.</text>
</comment>
<evidence type="ECO:0000256" key="14">
    <source>
        <dbReference type="ARBA" id="ARBA00022840"/>
    </source>
</evidence>
<comment type="catalytic activity">
    <reaction evidence="1">
        <text>adenosylcob(III)inamide + ATP = adenosylcob(III)inamide phosphate + ADP + H(+)</text>
        <dbReference type="Rhea" id="RHEA:15769"/>
        <dbReference type="ChEBI" id="CHEBI:2480"/>
        <dbReference type="ChEBI" id="CHEBI:15378"/>
        <dbReference type="ChEBI" id="CHEBI:30616"/>
        <dbReference type="ChEBI" id="CHEBI:58502"/>
        <dbReference type="ChEBI" id="CHEBI:456216"/>
        <dbReference type="EC" id="2.7.1.156"/>
    </reaction>
</comment>
<comment type="pathway">
    <text evidence="6">Cofactor biosynthesis; adenosylcobalamin biosynthesis; adenosylcobalamin from cob(II)yrinate a,c-diamide: step 5/7.</text>
</comment>
<comment type="catalytic activity">
    <reaction evidence="2">
        <text>adenosylcob(III)inamide phosphate + GTP + H(+) = adenosylcob(III)inamide-GDP + diphosphate</text>
        <dbReference type="Rhea" id="RHEA:22712"/>
        <dbReference type="ChEBI" id="CHEBI:15378"/>
        <dbReference type="ChEBI" id="CHEBI:33019"/>
        <dbReference type="ChEBI" id="CHEBI:37565"/>
        <dbReference type="ChEBI" id="CHEBI:58502"/>
        <dbReference type="ChEBI" id="CHEBI:60487"/>
        <dbReference type="EC" id="2.7.7.62"/>
    </reaction>
</comment>